<dbReference type="Proteomes" id="UP000095283">
    <property type="component" value="Unplaced"/>
</dbReference>
<sequence length="41" mass="5261">MSFYIIYFHLKFYILHYLLYNDFRNGQDDNYILKLIFYLTK</sequence>
<accession>A0A1I7X558</accession>
<reference evidence="2" key="1">
    <citation type="submission" date="2016-11" db="UniProtKB">
        <authorList>
            <consortium name="WormBaseParasite"/>
        </authorList>
    </citation>
    <scope>IDENTIFICATION</scope>
</reference>
<evidence type="ECO:0000313" key="2">
    <source>
        <dbReference type="WBParaSite" id="Hba_12689"/>
    </source>
</evidence>
<organism evidence="1 2">
    <name type="scientific">Heterorhabditis bacteriophora</name>
    <name type="common">Entomopathogenic nematode worm</name>
    <dbReference type="NCBI Taxonomy" id="37862"/>
    <lineage>
        <taxon>Eukaryota</taxon>
        <taxon>Metazoa</taxon>
        <taxon>Ecdysozoa</taxon>
        <taxon>Nematoda</taxon>
        <taxon>Chromadorea</taxon>
        <taxon>Rhabditida</taxon>
        <taxon>Rhabditina</taxon>
        <taxon>Rhabditomorpha</taxon>
        <taxon>Strongyloidea</taxon>
        <taxon>Heterorhabditidae</taxon>
        <taxon>Heterorhabditis</taxon>
    </lineage>
</organism>
<dbReference type="WBParaSite" id="Hba_12689">
    <property type="protein sequence ID" value="Hba_12689"/>
    <property type="gene ID" value="Hba_12689"/>
</dbReference>
<name>A0A1I7X558_HETBA</name>
<dbReference type="AlphaFoldDB" id="A0A1I7X558"/>
<keyword evidence="1" id="KW-1185">Reference proteome</keyword>
<protein>
    <submittedName>
        <fullName evidence="2">Uncharacterized protein</fullName>
    </submittedName>
</protein>
<evidence type="ECO:0000313" key="1">
    <source>
        <dbReference type="Proteomes" id="UP000095283"/>
    </source>
</evidence>
<proteinExistence type="predicted"/>